<gene>
    <name evidence="1" type="ORF">Godav_023134</name>
</gene>
<reference evidence="1 2" key="1">
    <citation type="journal article" date="2019" name="Genome Biol. Evol.">
        <title>Insights into the evolution of the New World diploid cottons (Gossypium, subgenus Houzingenia) based on genome sequencing.</title>
        <authorList>
            <person name="Grover C.E."/>
            <person name="Arick M.A. 2nd"/>
            <person name="Thrash A."/>
            <person name="Conover J.L."/>
            <person name="Sanders W.S."/>
            <person name="Peterson D.G."/>
            <person name="Frelichowski J.E."/>
            <person name="Scheffler J.A."/>
            <person name="Scheffler B.E."/>
            <person name="Wendel J.F."/>
        </authorList>
    </citation>
    <scope>NUCLEOTIDE SEQUENCE [LARGE SCALE GENOMIC DNA]</scope>
    <source>
        <strain evidence="1">27</strain>
        <tissue evidence="1">Leaf</tissue>
    </source>
</reference>
<evidence type="ECO:0000313" key="2">
    <source>
        <dbReference type="Proteomes" id="UP000593561"/>
    </source>
</evidence>
<dbReference type="AlphaFoldDB" id="A0A7J8SQS3"/>
<proteinExistence type="predicted"/>
<organism evidence="1 2">
    <name type="scientific">Gossypium davidsonii</name>
    <name type="common">Davidson's cotton</name>
    <name type="synonym">Gossypium klotzschianum subsp. davidsonii</name>
    <dbReference type="NCBI Taxonomy" id="34287"/>
    <lineage>
        <taxon>Eukaryota</taxon>
        <taxon>Viridiplantae</taxon>
        <taxon>Streptophyta</taxon>
        <taxon>Embryophyta</taxon>
        <taxon>Tracheophyta</taxon>
        <taxon>Spermatophyta</taxon>
        <taxon>Magnoliopsida</taxon>
        <taxon>eudicotyledons</taxon>
        <taxon>Gunneridae</taxon>
        <taxon>Pentapetalae</taxon>
        <taxon>rosids</taxon>
        <taxon>malvids</taxon>
        <taxon>Malvales</taxon>
        <taxon>Malvaceae</taxon>
        <taxon>Malvoideae</taxon>
        <taxon>Gossypium</taxon>
    </lineage>
</organism>
<keyword evidence="2" id="KW-1185">Reference proteome</keyword>
<dbReference type="EMBL" id="JABFAC010000011">
    <property type="protein sequence ID" value="MBA0628409.1"/>
    <property type="molecule type" value="Genomic_DNA"/>
</dbReference>
<protein>
    <submittedName>
        <fullName evidence="1">Uncharacterized protein</fullName>
    </submittedName>
</protein>
<evidence type="ECO:0000313" key="1">
    <source>
        <dbReference type="EMBL" id="MBA0628409.1"/>
    </source>
</evidence>
<comment type="caution">
    <text evidence="1">The sequence shown here is derived from an EMBL/GenBank/DDBJ whole genome shotgun (WGS) entry which is preliminary data.</text>
</comment>
<accession>A0A7J8SQS3</accession>
<dbReference type="Proteomes" id="UP000593561">
    <property type="component" value="Unassembled WGS sequence"/>
</dbReference>
<name>A0A7J8SQS3_GOSDV</name>
<sequence length="25" mass="3112">MIKRKHRFHVKATCIKKMRIINFVL</sequence>